<gene>
    <name evidence="1" type="ORF">QQZ08_002720</name>
</gene>
<evidence type="ECO:0000313" key="1">
    <source>
        <dbReference type="EMBL" id="KAK7430676.1"/>
    </source>
</evidence>
<keyword evidence="2" id="KW-1185">Reference proteome</keyword>
<proteinExistence type="predicted"/>
<organism evidence="1 2">
    <name type="scientific">Neonectria magnoliae</name>
    <dbReference type="NCBI Taxonomy" id="2732573"/>
    <lineage>
        <taxon>Eukaryota</taxon>
        <taxon>Fungi</taxon>
        <taxon>Dikarya</taxon>
        <taxon>Ascomycota</taxon>
        <taxon>Pezizomycotina</taxon>
        <taxon>Sordariomycetes</taxon>
        <taxon>Hypocreomycetidae</taxon>
        <taxon>Hypocreales</taxon>
        <taxon>Nectriaceae</taxon>
        <taxon>Neonectria</taxon>
    </lineage>
</organism>
<protein>
    <submittedName>
        <fullName evidence="1">Uncharacterized protein</fullName>
    </submittedName>
</protein>
<reference evidence="1 2" key="1">
    <citation type="journal article" date="2025" name="Microbiol. Resour. Announc.">
        <title>Draft genome sequences for Neonectria magnoliae and Neonectria punicea, canker pathogens of Liriodendron tulipifera and Acer saccharum in West Virginia.</title>
        <authorList>
            <person name="Petronek H.M."/>
            <person name="Kasson M.T."/>
            <person name="Metheny A.M."/>
            <person name="Stauder C.M."/>
            <person name="Lovett B."/>
            <person name="Lynch S.C."/>
            <person name="Garnas J.R."/>
            <person name="Kasson L.R."/>
            <person name="Stajich J.E."/>
        </authorList>
    </citation>
    <scope>NUCLEOTIDE SEQUENCE [LARGE SCALE GENOMIC DNA]</scope>
    <source>
        <strain evidence="1 2">NRRL 64651</strain>
    </source>
</reference>
<dbReference type="Proteomes" id="UP001498421">
    <property type="component" value="Unassembled WGS sequence"/>
</dbReference>
<accession>A0ABR1IAW3</accession>
<comment type="caution">
    <text evidence="1">The sequence shown here is derived from an EMBL/GenBank/DDBJ whole genome shotgun (WGS) entry which is preliminary data.</text>
</comment>
<sequence length="60" mass="7182">MYSEESSNSTDDQDVQLKLKHPFIDYATSNWYYHINKSEVAEYDQGEFNVQLRKFLDNTK</sequence>
<evidence type="ECO:0000313" key="2">
    <source>
        <dbReference type="Proteomes" id="UP001498421"/>
    </source>
</evidence>
<name>A0ABR1IAW3_9HYPO</name>
<dbReference type="EMBL" id="JAZAVK010000017">
    <property type="protein sequence ID" value="KAK7430676.1"/>
    <property type="molecule type" value="Genomic_DNA"/>
</dbReference>